<reference evidence="1" key="1">
    <citation type="journal article" date="2022" name="bioRxiv">
        <title>Sequencing and chromosome-scale assembly of the giantPleurodeles waltlgenome.</title>
        <authorList>
            <person name="Brown T."/>
            <person name="Elewa A."/>
            <person name="Iarovenko S."/>
            <person name="Subramanian E."/>
            <person name="Araus A.J."/>
            <person name="Petzold A."/>
            <person name="Susuki M."/>
            <person name="Suzuki K.-i.T."/>
            <person name="Hayashi T."/>
            <person name="Toyoda A."/>
            <person name="Oliveira C."/>
            <person name="Osipova E."/>
            <person name="Leigh N.D."/>
            <person name="Simon A."/>
            <person name="Yun M.H."/>
        </authorList>
    </citation>
    <scope>NUCLEOTIDE SEQUENCE</scope>
    <source>
        <strain evidence="1">20211129_DDA</strain>
        <tissue evidence="1">Liver</tissue>
    </source>
</reference>
<gene>
    <name evidence="1" type="ORF">NDU88_001308</name>
</gene>
<sequence length="153" mass="15807">MQDTTSREPSMSPAVALCSTLPTGAPELRSFRLAEKQPEWPDRCTPHALYSTSAGDPVAAAFPQVSVSARPRALQPSQACASVAAYPQASSSTRSSSCGPSADPYRSSLTTGVACGGEGVQAQELLSFSQFGVAGGTDPMQGMAIRCHPCSKP</sequence>
<evidence type="ECO:0000313" key="1">
    <source>
        <dbReference type="EMBL" id="KAJ1088149.1"/>
    </source>
</evidence>
<accession>A0AAV7LB21</accession>
<organism evidence="1 2">
    <name type="scientific">Pleurodeles waltl</name>
    <name type="common">Iberian ribbed newt</name>
    <dbReference type="NCBI Taxonomy" id="8319"/>
    <lineage>
        <taxon>Eukaryota</taxon>
        <taxon>Metazoa</taxon>
        <taxon>Chordata</taxon>
        <taxon>Craniata</taxon>
        <taxon>Vertebrata</taxon>
        <taxon>Euteleostomi</taxon>
        <taxon>Amphibia</taxon>
        <taxon>Batrachia</taxon>
        <taxon>Caudata</taxon>
        <taxon>Salamandroidea</taxon>
        <taxon>Salamandridae</taxon>
        <taxon>Pleurodelinae</taxon>
        <taxon>Pleurodeles</taxon>
    </lineage>
</organism>
<proteinExistence type="predicted"/>
<protein>
    <submittedName>
        <fullName evidence="1">Uncharacterized protein</fullName>
    </submittedName>
</protein>
<dbReference type="AlphaFoldDB" id="A0AAV7LB21"/>
<dbReference type="EMBL" id="JANPWB010000015">
    <property type="protein sequence ID" value="KAJ1088149.1"/>
    <property type="molecule type" value="Genomic_DNA"/>
</dbReference>
<evidence type="ECO:0000313" key="2">
    <source>
        <dbReference type="Proteomes" id="UP001066276"/>
    </source>
</evidence>
<dbReference type="Proteomes" id="UP001066276">
    <property type="component" value="Chromosome 11"/>
</dbReference>
<comment type="caution">
    <text evidence="1">The sequence shown here is derived from an EMBL/GenBank/DDBJ whole genome shotgun (WGS) entry which is preliminary data.</text>
</comment>
<keyword evidence="2" id="KW-1185">Reference proteome</keyword>
<name>A0AAV7LB21_PLEWA</name>